<protein>
    <recommendedName>
        <fullName evidence="3">histidine kinase</fullName>
        <ecNumber evidence="3">2.7.13.3</ecNumber>
    </recommendedName>
</protein>
<dbReference type="Pfam" id="PF00512">
    <property type="entry name" value="HisKA"/>
    <property type="match status" value="1"/>
</dbReference>
<evidence type="ECO:0000256" key="12">
    <source>
        <dbReference type="ARBA" id="ARBA00023012"/>
    </source>
</evidence>
<dbReference type="InterPro" id="IPR036890">
    <property type="entry name" value="HATPase_C_sf"/>
</dbReference>
<evidence type="ECO:0000313" key="17">
    <source>
        <dbReference type="EMBL" id="ABQ26926.1"/>
    </source>
</evidence>
<feature type="domain" description="HAMP" evidence="16">
    <location>
        <begin position="170"/>
        <end position="222"/>
    </location>
</feature>
<evidence type="ECO:0000313" key="18">
    <source>
        <dbReference type="Proteomes" id="UP000006695"/>
    </source>
</evidence>
<dbReference type="Gene3D" id="6.10.340.10">
    <property type="match status" value="1"/>
</dbReference>
<keyword evidence="9 17" id="KW-0418">Kinase</keyword>
<keyword evidence="4" id="KW-1003">Cell membrane</keyword>
<evidence type="ECO:0000256" key="14">
    <source>
        <dbReference type="SAM" id="Phobius"/>
    </source>
</evidence>
<comment type="catalytic activity">
    <reaction evidence="1">
        <text>ATP + protein L-histidine = ADP + protein N-phospho-L-histidine.</text>
        <dbReference type="EC" id="2.7.13.3"/>
    </reaction>
</comment>
<keyword evidence="13 14" id="KW-0472">Membrane</keyword>
<dbReference type="PROSITE" id="PS50885">
    <property type="entry name" value="HAMP"/>
    <property type="match status" value="1"/>
</dbReference>
<dbReference type="SUPFAM" id="SSF103190">
    <property type="entry name" value="Sensory domain-like"/>
    <property type="match status" value="1"/>
</dbReference>
<keyword evidence="10" id="KW-0067">ATP-binding</keyword>
<evidence type="ECO:0000256" key="13">
    <source>
        <dbReference type="ARBA" id="ARBA00023136"/>
    </source>
</evidence>
<evidence type="ECO:0000256" key="4">
    <source>
        <dbReference type="ARBA" id="ARBA00022475"/>
    </source>
</evidence>
<dbReference type="PANTHER" id="PTHR43065:SF10">
    <property type="entry name" value="PEROXIDE STRESS-ACTIVATED HISTIDINE KINASE MAK3"/>
    <property type="match status" value="1"/>
</dbReference>
<evidence type="ECO:0000256" key="6">
    <source>
        <dbReference type="ARBA" id="ARBA00022679"/>
    </source>
</evidence>
<reference evidence="17 18" key="1">
    <citation type="submission" date="2007-05" db="EMBL/GenBank/DDBJ databases">
        <title>Complete sequence of Geobacter uraniireducens Rf4.</title>
        <authorList>
            <consortium name="US DOE Joint Genome Institute"/>
            <person name="Copeland A."/>
            <person name="Lucas S."/>
            <person name="Lapidus A."/>
            <person name="Barry K."/>
            <person name="Detter J.C."/>
            <person name="Glavina del Rio T."/>
            <person name="Hammon N."/>
            <person name="Israni S."/>
            <person name="Dalin E."/>
            <person name="Tice H."/>
            <person name="Pitluck S."/>
            <person name="Chertkov O."/>
            <person name="Brettin T."/>
            <person name="Bruce D."/>
            <person name="Han C."/>
            <person name="Schmutz J."/>
            <person name="Larimer F."/>
            <person name="Land M."/>
            <person name="Hauser L."/>
            <person name="Kyrpides N."/>
            <person name="Mikhailova N."/>
            <person name="Shelobolina E."/>
            <person name="Aklujkar M."/>
            <person name="Lovley D."/>
            <person name="Richardson P."/>
        </authorList>
    </citation>
    <scope>NUCLEOTIDE SEQUENCE [LARGE SCALE GENOMIC DNA]</scope>
    <source>
        <strain evidence="18">ATCC BAA-1134 / JCM 13001 / Rf4</strain>
    </source>
</reference>
<keyword evidence="12" id="KW-0902">Two-component regulatory system</keyword>
<dbReference type="HOGENOM" id="CLU_000445_89_29_7"/>
<dbReference type="SMART" id="SM00388">
    <property type="entry name" value="HisKA"/>
    <property type="match status" value="1"/>
</dbReference>
<proteinExistence type="predicted"/>
<dbReference type="PANTHER" id="PTHR43065">
    <property type="entry name" value="SENSOR HISTIDINE KINASE"/>
    <property type="match status" value="1"/>
</dbReference>
<evidence type="ECO:0000256" key="3">
    <source>
        <dbReference type="ARBA" id="ARBA00012438"/>
    </source>
</evidence>
<dbReference type="EMBL" id="CP000698">
    <property type="protein sequence ID" value="ABQ26926.1"/>
    <property type="molecule type" value="Genomic_DNA"/>
</dbReference>
<dbReference type="SUPFAM" id="SSF158472">
    <property type="entry name" value="HAMP domain-like"/>
    <property type="match status" value="1"/>
</dbReference>
<dbReference type="KEGG" id="gur:Gura_2752"/>
<keyword evidence="5" id="KW-0597">Phosphoprotein</keyword>
<dbReference type="InterPro" id="IPR004358">
    <property type="entry name" value="Sig_transdc_His_kin-like_C"/>
</dbReference>
<dbReference type="InterPro" id="IPR029151">
    <property type="entry name" value="Sensor-like_sf"/>
</dbReference>
<dbReference type="AlphaFoldDB" id="A5G558"/>
<evidence type="ECO:0000256" key="2">
    <source>
        <dbReference type="ARBA" id="ARBA00004651"/>
    </source>
</evidence>
<feature type="transmembrane region" description="Helical" evidence="14">
    <location>
        <begin position="150"/>
        <end position="172"/>
    </location>
</feature>
<dbReference type="InterPro" id="IPR003594">
    <property type="entry name" value="HATPase_dom"/>
</dbReference>
<dbReference type="SUPFAM" id="SSF47384">
    <property type="entry name" value="Homodimeric domain of signal transducing histidine kinase"/>
    <property type="match status" value="1"/>
</dbReference>
<dbReference type="Pfam" id="PF00672">
    <property type="entry name" value="HAMP"/>
    <property type="match status" value="1"/>
</dbReference>
<organism evidence="17 18">
    <name type="scientific">Geotalea uraniireducens (strain Rf4)</name>
    <name type="common">Geobacter uraniireducens</name>
    <dbReference type="NCBI Taxonomy" id="351605"/>
    <lineage>
        <taxon>Bacteria</taxon>
        <taxon>Pseudomonadati</taxon>
        <taxon>Thermodesulfobacteriota</taxon>
        <taxon>Desulfuromonadia</taxon>
        <taxon>Geobacterales</taxon>
        <taxon>Geobacteraceae</taxon>
        <taxon>Geotalea</taxon>
    </lineage>
</organism>
<gene>
    <name evidence="17" type="ordered locus">Gura_2752</name>
</gene>
<comment type="subcellular location">
    <subcellularLocation>
        <location evidence="2">Cell membrane</location>
        <topology evidence="2">Multi-pass membrane protein</topology>
    </subcellularLocation>
</comment>
<evidence type="ECO:0000256" key="1">
    <source>
        <dbReference type="ARBA" id="ARBA00000085"/>
    </source>
</evidence>
<evidence type="ECO:0000256" key="9">
    <source>
        <dbReference type="ARBA" id="ARBA00022777"/>
    </source>
</evidence>
<keyword evidence="6" id="KW-0808">Transferase</keyword>
<dbReference type="SUPFAM" id="SSF55874">
    <property type="entry name" value="ATPase domain of HSP90 chaperone/DNA topoisomerase II/histidine kinase"/>
    <property type="match status" value="1"/>
</dbReference>
<feature type="domain" description="Histidine kinase" evidence="15">
    <location>
        <begin position="246"/>
        <end position="453"/>
    </location>
</feature>
<evidence type="ECO:0000256" key="11">
    <source>
        <dbReference type="ARBA" id="ARBA00022989"/>
    </source>
</evidence>
<evidence type="ECO:0000256" key="10">
    <source>
        <dbReference type="ARBA" id="ARBA00022840"/>
    </source>
</evidence>
<dbReference type="InterPro" id="IPR003660">
    <property type="entry name" value="HAMP_dom"/>
</dbReference>
<dbReference type="PRINTS" id="PR00344">
    <property type="entry name" value="BCTRLSENSOR"/>
</dbReference>
<dbReference type="GO" id="GO:0005886">
    <property type="term" value="C:plasma membrane"/>
    <property type="evidence" value="ECO:0007669"/>
    <property type="project" value="UniProtKB-SubCell"/>
</dbReference>
<keyword evidence="7 14" id="KW-0812">Transmembrane</keyword>
<dbReference type="Gene3D" id="3.30.565.10">
    <property type="entry name" value="Histidine kinase-like ATPase, C-terminal domain"/>
    <property type="match status" value="1"/>
</dbReference>
<dbReference type="CDD" id="cd00082">
    <property type="entry name" value="HisKA"/>
    <property type="match status" value="1"/>
</dbReference>
<dbReference type="STRING" id="351605.Gura_2752"/>
<evidence type="ECO:0000259" key="16">
    <source>
        <dbReference type="PROSITE" id="PS50885"/>
    </source>
</evidence>
<dbReference type="Pfam" id="PF17203">
    <property type="entry name" value="sCache_3_2"/>
    <property type="match status" value="1"/>
</dbReference>
<dbReference type="GO" id="GO:0005524">
    <property type="term" value="F:ATP binding"/>
    <property type="evidence" value="ECO:0007669"/>
    <property type="project" value="UniProtKB-KW"/>
</dbReference>
<evidence type="ECO:0000256" key="7">
    <source>
        <dbReference type="ARBA" id="ARBA00022692"/>
    </source>
</evidence>
<name>A5G558_GEOUR</name>
<keyword evidence="18" id="KW-1185">Reference proteome</keyword>
<dbReference type="Proteomes" id="UP000006695">
    <property type="component" value="Chromosome"/>
</dbReference>
<dbReference type="InterPro" id="IPR005467">
    <property type="entry name" value="His_kinase_dom"/>
</dbReference>
<keyword evidence="8" id="KW-0547">Nucleotide-binding</keyword>
<dbReference type="InterPro" id="IPR033463">
    <property type="entry name" value="sCache_3"/>
</dbReference>
<evidence type="ECO:0000256" key="5">
    <source>
        <dbReference type="ARBA" id="ARBA00022553"/>
    </source>
</evidence>
<dbReference type="EC" id="2.7.13.3" evidence="3"/>
<dbReference type="SMART" id="SM00387">
    <property type="entry name" value="HATPase_c"/>
    <property type="match status" value="1"/>
</dbReference>
<dbReference type="CDD" id="cd06225">
    <property type="entry name" value="HAMP"/>
    <property type="match status" value="1"/>
</dbReference>
<dbReference type="GO" id="GO:0000155">
    <property type="term" value="F:phosphorelay sensor kinase activity"/>
    <property type="evidence" value="ECO:0007669"/>
    <property type="project" value="InterPro"/>
</dbReference>
<keyword evidence="11 14" id="KW-1133">Transmembrane helix</keyword>
<dbReference type="InterPro" id="IPR036097">
    <property type="entry name" value="HisK_dim/P_sf"/>
</dbReference>
<sequence length="460" mass="50744">MHVEERNLSGKLESDGKLLLTSMKVPIINAIINEELGSHEARDFLDNLLEEIVENREYKTVYAFITDQHGKVIAHNRPMEYGKVYNDPFTLAALSDNKYRSMKVHGEGDGNSVLHMAMPLNIHGKSWGALRVGFSLAPLESMLDSMKRTIWSFSALIFLTGTTIFYIIGLTMTRPLRQLSIAMADVTHETLDASLPGQRRDEIGLLQRSFSAMIDRLKQSEAERQRAVLSMVQNEKLALTGKLVAGVAHEVNNPLAAISSCLYNLGLSASEKMQADIDTLKQGFFRIQNIVKQLSDFSHAGNLALQPVRSDLFFHEAASFGGMALKKHSLSLKAADMCVPPVAILMDKGKLHQVVLDILINAADASPPQGTIEFSTFLCGDHYCFSVKDEGEGVPDEAREKIFEIFYTTKPSGKGSGIGLAICKTIVDMHHGAILLDSRRGETVFTVMIPINGEGHNEQD</sequence>
<dbReference type="InterPro" id="IPR003661">
    <property type="entry name" value="HisK_dim/P_dom"/>
</dbReference>
<evidence type="ECO:0000259" key="15">
    <source>
        <dbReference type="PROSITE" id="PS50109"/>
    </source>
</evidence>
<dbReference type="Gene3D" id="1.10.287.130">
    <property type="match status" value="1"/>
</dbReference>
<dbReference type="PROSITE" id="PS50109">
    <property type="entry name" value="HIS_KIN"/>
    <property type="match status" value="1"/>
</dbReference>
<dbReference type="SMART" id="SM00304">
    <property type="entry name" value="HAMP"/>
    <property type="match status" value="1"/>
</dbReference>
<evidence type="ECO:0000256" key="8">
    <source>
        <dbReference type="ARBA" id="ARBA00022741"/>
    </source>
</evidence>
<accession>A5G558</accession>
<dbReference type="Pfam" id="PF02518">
    <property type="entry name" value="HATPase_c"/>
    <property type="match status" value="1"/>
</dbReference>